<feature type="domain" description="Chitin-binding type-2" evidence="2">
    <location>
        <begin position="43"/>
        <end position="98"/>
    </location>
</feature>
<dbReference type="InterPro" id="IPR036508">
    <property type="entry name" value="Chitin-bd_dom_sf"/>
</dbReference>
<organism evidence="3 4">
    <name type="scientific">Ceratitis capitata</name>
    <name type="common">Mediterranean fruit fly</name>
    <name type="synonym">Tephritis capitata</name>
    <dbReference type="NCBI Taxonomy" id="7213"/>
    <lineage>
        <taxon>Eukaryota</taxon>
        <taxon>Metazoa</taxon>
        <taxon>Ecdysozoa</taxon>
        <taxon>Arthropoda</taxon>
        <taxon>Hexapoda</taxon>
        <taxon>Insecta</taxon>
        <taxon>Pterygota</taxon>
        <taxon>Neoptera</taxon>
        <taxon>Endopterygota</taxon>
        <taxon>Diptera</taxon>
        <taxon>Brachycera</taxon>
        <taxon>Muscomorpha</taxon>
        <taxon>Tephritoidea</taxon>
        <taxon>Tephritidae</taxon>
        <taxon>Ceratitis</taxon>
        <taxon>Ceratitis</taxon>
    </lineage>
</organism>
<dbReference type="KEGG" id="ccat:105665447"/>
<dbReference type="SUPFAM" id="SSF57625">
    <property type="entry name" value="Invertebrate chitin-binding proteins"/>
    <property type="match status" value="1"/>
</dbReference>
<dbReference type="GO" id="GO:0005576">
    <property type="term" value="C:extracellular region"/>
    <property type="evidence" value="ECO:0007669"/>
    <property type="project" value="InterPro"/>
</dbReference>
<reference evidence="3" key="1">
    <citation type="submission" date="2020-11" db="EMBL/GenBank/DDBJ databases">
        <authorList>
            <person name="Whitehead M."/>
        </authorList>
    </citation>
    <scope>NUCLEOTIDE SEQUENCE</scope>
    <source>
        <strain evidence="3">EGII</strain>
    </source>
</reference>
<accession>A0A811UZG0</accession>
<dbReference type="Proteomes" id="UP000606786">
    <property type="component" value="Unassembled WGS sequence"/>
</dbReference>
<keyword evidence="1" id="KW-0732">Signal</keyword>
<evidence type="ECO:0000259" key="2">
    <source>
        <dbReference type="PROSITE" id="PS50940"/>
    </source>
</evidence>
<dbReference type="AlphaFoldDB" id="A0A811UZG0"/>
<dbReference type="GO" id="GO:0008061">
    <property type="term" value="F:chitin binding"/>
    <property type="evidence" value="ECO:0007669"/>
    <property type="project" value="InterPro"/>
</dbReference>
<evidence type="ECO:0000313" key="4">
    <source>
        <dbReference type="Proteomes" id="UP000606786"/>
    </source>
</evidence>
<keyword evidence="4" id="KW-1185">Reference proteome</keyword>
<dbReference type="PROSITE" id="PS50940">
    <property type="entry name" value="CHIT_BIND_II"/>
    <property type="match status" value="1"/>
</dbReference>
<dbReference type="Gene3D" id="2.170.140.10">
    <property type="entry name" value="Chitin binding domain"/>
    <property type="match status" value="1"/>
</dbReference>
<dbReference type="SMART" id="SM00494">
    <property type="entry name" value="ChtBD2"/>
    <property type="match status" value="1"/>
</dbReference>
<dbReference type="Pfam" id="PF01607">
    <property type="entry name" value="CBM_14"/>
    <property type="match status" value="1"/>
</dbReference>
<proteinExistence type="predicted"/>
<dbReference type="OrthoDB" id="6597859at2759"/>
<name>A0A811UZG0_CERCA</name>
<evidence type="ECO:0000256" key="1">
    <source>
        <dbReference type="SAM" id="SignalP"/>
    </source>
</evidence>
<feature type="signal peptide" evidence="1">
    <location>
        <begin position="1"/>
        <end position="20"/>
    </location>
</feature>
<protein>
    <submittedName>
        <fullName evidence="3">(Mediterranean fruit fly) hypothetical protein</fullName>
    </submittedName>
</protein>
<evidence type="ECO:0000313" key="3">
    <source>
        <dbReference type="EMBL" id="CAD7003036.1"/>
    </source>
</evidence>
<feature type="chain" id="PRO_5032857613" evidence="1">
    <location>
        <begin position="21"/>
        <end position="150"/>
    </location>
</feature>
<sequence>MDYFTCTKLWILLLVTVCSSTATHSWRLHYGYGSNAISTTTRAFKCQSRGLFPDPYDCRSYYDCTSDGTHTHHRCAFLQRYSANMQACAFAWTVICYTPTFKCIAEGDSGAWPGDARIFYVCQANGSAGNLIPVFLKCESGSSFNGSICV</sequence>
<dbReference type="EMBL" id="CAJHJT010000034">
    <property type="protein sequence ID" value="CAD7003036.1"/>
    <property type="molecule type" value="Genomic_DNA"/>
</dbReference>
<dbReference type="InterPro" id="IPR002557">
    <property type="entry name" value="Chitin-bd_dom"/>
</dbReference>
<gene>
    <name evidence="3" type="ORF">CCAP1982_LOCUS11499</name>
</gene>
<comment type="caution">
    <text evidence="3">The sequence shown here is derived from an EMBL/GenBank/DDBJ whole genome shotgun (WGS) entry which is preliminary data.</text>
</comment>